<dbReference type="SMART" id="SM00342">
    <property type="entry name" value="HTH_ARAC"/>
    <property type="match status" value="1"/>
</dbReference>
<evidence type="ECO:0000259" key="5">
    <source>
        <dbReference type="PROSITE" id="PS01124"/>
    </source>
</evidence>
<feature type="domain" description="HTH araC/xylS-type" evidence="5">
    <location>
        <begin position="121"/>
        <end position="219"/>
    </location>
</feature>
<dbReference type="GO" id="GO:0003700">
    <property type="term" value="F:DNA-binding transcription factor activity"/>
    <property type="evidence" value="ECO:0007669"/>
    <property type="project" value="InterPro"/>
</dbReference>
<dbReference type="PRINTS" id="PR00032">
    <property type="entry name" value="HTHARAC"/>
</dbReference>
<organism evidence="7 8">
    <name type="scientific">Sporosarcina newyorkensis</name>
    <dbReference type="NCBI Taxonomy" id="759851"/>
    <lineage>
        <taxon>Bacteria</taxon>
        <taxon>Bacillati</taxon>
        <taxon>Bacillota</taxon>
        <taxon>Bacilli</taxon>
        <taxon>Bacillales</taxon>
        <taxon>Caryophanaceae</taxon>
        <taxon>Sporosarcina</taxon>
    </lineage>
</organism>
<keyword evidence="3" id="KW-0804">Transcription</keyword>
<evidence type="ECO:0000313" key="8">
    <source>
        <dbReference type="Proteomes" id="UP000190042"/>
    </source>
</evidence>
<evidence type="ECO:0000256" key="2">
    <source>
        <dbReference type="ARBA" id="ARBA00023125"/>
    </source>
</evidence>
<dbReference type="InterPro" id="IPR020449">
    <property type="entry name" value="Tscrpt_reg_AraC-type_HTH"/>
</dbReference>
<feature type="modified residue" description="4-aspartylphosphate" evidence="4">
    <location>
        <position position="39"/>
    </location>
</feature>
<dbReference type="SUPFAM" id="SSF52172">
    <property type="entry name" value="CheY-like"/>
    <property type="match status" value="1"/>
</dbReference>
<dbReference type="Proteomes" id="UP000190042">
    <property type="component" value="Unassembled WGS sequence"/>
</dbReference>
<dbReference type="AlphaFoldDB" id="A0A1T4Y086"/>
<keyword evidence="8" id="KW-1185">Reference proteome</keyword>
<reference evidence="8" key="1">
    <citation type="submission" date="2017-02" db="EMBL/GenBank/DDBJ databases">
        <authorList>
            <person name="Varghese N."/>
            <person name="Submissions S."/>
        </authorList>
    </citation>
    <scope>NUCLEOTIDE SEQUENCE [LARGE SCALE GENOMIC DNA]</scope>
    <source>
        <strain evidence="8">DSM 23966</strain>
    </source>
</reference>
<dbReference type="PROSITE" id="PS00041">
    <property type="entry name" value="HTH_ARAC_FAMILY_1"/>
    <property type="match status" value="1"/>
</dbReference>
<dbReference type="InterPro" id="IPR011006">
    <property type="entry name" value="CheY-like_superfamily"/>
</dbReference>
<accession>A0A1T4Y086</accession>
<dbReference type="PROSITE" id="PS50110">
    <property type="entry name" value="RESPONSE_REGULATORY"/>
    <property type="match status" value="1"/>
</dbReference>
<keyword evidence="4" id="KW-0597">Phosphoprotein</keyword>
<evidence type="ECO:0000256" key="1">
    <source>
        <dbReference type="ARBA" id="ARBA00023015"/>
    </source>
</evidence>
<feature type="domain" description="Response regulatory" evidence="6">
    <location>
        <begin position="1"/>
        <end position="104"/>
    </location>
</feature>
<dbReference type="SUPFAM" id="SSF46689">
    <property type="entry name" value="Homeodomain-like"/>
    <property type="match status" value="2"/>
</dbReference>
<dbReference type="Gene3D" id="3.40.50.2300">
    <property type="match status" value="1"/>
</dbReference>
<keyword evidence="2" id="KW-0238">DNA-binding</keyword>
<dbReference type="GO" id="GO:0000160">
    <property type="term" value="P:phosphorelay signal transduction system"/>
    <property type="evidence" value="ECO:0007669"/>
    <property type="project" value="InterPro"/>
</dbReference>
<dbReference type="SMART" id="SM00448">
    <property type="entry name" value="REC"/>
    <property type="match status" value="1"/>
</dbReference>
<sequence length="237" mass="27362">MLDIVKKSNLGFIECLEAKNGLLAVDFASTTLIDVMLIDIKMPKMDGLTAAKLIKKMNPEIKIIFLTAFNEFDYALQTIKIGVEDYLLKPVRPEELVGSLTKVVESTDIQEIETPSTEVIEQLITYIKGHLEDKLTLNELSQLVHLHPQYLSRLFKQKMDRSLTEYITSARLEKSKELLLDSQYTITEISRLCGFSDSNYFTRVFRKQEGMPPSHYRKNEQLLKKERVKKTYIHSII</sequence>
<gene>
    <name evidence="7" type="ORF">SAMN04244570_1453</name>
</gene>
<dbReference type="Pfam" id="PF12833">
    <property type="entry name" value="HTH_18"/>
    <property type="match status" value="1"/>
</dbReference>
<evidence type="ECO:0000313" key="7">
    <source>
        <dbReference type="EMBL" id="SKA94675.1"/>
    </source>
</evidence>
<dbReference type="PANTHER" id="PTHR43280">
    <property type="entry name" value="ARAC-FAMILY TRANSCRIPTIONAL REGULATOR"/>
    <property type="match status" value="1"/>
</dbReference>
<dbReference type="Pfam" id="PF00072">
    <property type="entry name" value="Response_reg"/>
    <property type="match status" value="1"/>
</dbReference>
<dbReference type="PROSITE" id="PS01124">
    <property type="entry name" value="HTH_ARAC_FAMILY_2"/>
    <property type="match status" value="1"/>
</dbReference>
<dbReference type="Gene3D" id="1.10.10.60">
    <property type="entry name" value="Homeodomain-like"/>
    <property type="match status" value="2"/>
</dbReference>
<dbReference type="EMBL" id="FUYJ01000002">
    <property type="protein sequence ID" value="SKA94675.1"/>
    <property type="molecule type" value="Genomic_DNA"/>
</dbReference>
<evidence type="ECO:0000256" key="4">
    <source>
        <dbReference type="PROSITE-ProRule" id="PRU00169"/>
    </source>
</evidence>
<dbReference type="InterPro" id="IPR009057">
    <property type="entry name" value="Homeodomain-like_sf"/>
</dbReference>
<protein>
    <submittedName>
        <fullName evidence="7">Response regulator receiver domain-containing protein</fullName>
    </submittedName>
</protein>
<dbReference type="PANTHER" id="PTHR43280:SF2">
    <property type="entry name" value="HTH-TYPE TRANSCRIPTIONAL REGULATOR EXSA"/>
    <property type="match status" value="1"/>
</dbReference>
<evidence type="ECO:0000259" key="6">
    <source>
        <dbReference type="PROSITE" id="PS50110"/>
    </source>
</evidence>
<keyword evidence="1" id="KW-0805">Transcription regulation</keyword>
<dbReference type="InterPro" id="IPR001789">
    <property type="entry name" value="Sig_transdc_resp-reg_receiver"/>
</dbReference>
<dbReference type="InterPro" id="IPR018060">
    <property type="entry name" value="HTH_AraC"/>
</dbReference>
<evidence type="ECO:0000256" key="3">
    <source>
        <dbReference type="ARBA" id="ARBA00023163"/>
    </source>
</evidence>
<proteinExistence type="predicted"/>
<dbReference type="InterPro" id="IPR018062">
    <property type="entry name" value="HTH_AraC-typ_CS"/>
</dbReference>
<dbReference type="CDD" id="cd17536">
    <property type="entry name" value="REC_YesN-like"/>
    <property type="match status" value="1"/>
</dbReference>
<dbReference type="GO" id="GO:0043565">
    <property type="term" value="F:sequence-specific DNA binding"/>
    <property type="evidence" value="ECO:0007669"/>
    <property type="project" value="InterPro"/>
</dbReference>
<name>A0A1T4Y086_9BACL</name>